<feature type="transmembrane region" description="Helical" evidence="6">
    <location>
        <begin position="169"/>
        <end position="189"/>
    </location>
</feature>
<feature type="transmembrane region" description="Helical" evidence="6">
    <location>
        <begin position="313"/>
        <end position="337"/>
    </location>
</feature>
<keyword evidence="5" id="KW-0675">Receptor</keyword>
<reference evidence="10" key="1">
    <citation type="submission" date="2012-12" db="EMBL/GenBank/DDBJ databases">
        <authorList>
            <person name="Hellsten U."/>
            <person name="Grimwood J."/>
            <person name="Chapman J.A."/>
            <person name="Shapiro H."/>
            <person name="Aerts A."/>
            <person name="Otillar R.P."/>
            <person name="Terry A.Y."/>
            <person name="Boore J.L."/>
            <person name="Simakov O."/>
            <person name="Marletaz F."/>
            <person name="Cho S.-J."/>
            <person name="Edsinger-Gonzales E."/>
            <person name="Havlak P."/>
            <person name="Kuo D.-H."/>
            <person name="Larsson T."/>
            <person name="Lv J."/>
            <person name="Arendt D."/>
            <person name="Savage R."/>
            <person name="Osoegawa K."/>
            <person name="de Jong P."/>
            <person name="Lindberg D.R."/>
            <person name="Seaver E.C."/>
            <person name="Weisblat D.A."/>
            <person name="Putnam N.H."/>
            <person name="Grigoriev I.V."/>
            <person name="Rokhsar D.S."/>
        </authorList>
    </citation>
    <scope>NUCLEOTIDE SEQUENCE</scope>
    <source>
        <strain evidence="10">I ESC-2004</strain>
    </source>
</reference>
<dbReference type="PANTHER" id="PTHR46641:SF2">
    <property type="entry name" value="FMRFAMIDE RECEPTOR"/>
    <property type="match status" value="1"/>
</dbReference>
<feature type="domain" description="G-protein coupled receptors family 1 profile" evidence="7">
    <location>
        <begin position="61"/>
        <end position="334"/>
    </location>
</feature>
<dbReference type="HOGENOM" id="CLU_009579_24_7_1"/>
<feature type="transmembrane region" description="Helical" evidence="6">
    <location>
        <begin position="83"/>
        <end position="103"/>
    </location>
</feature>
<keyword evidence="4 6" id="KW-0472">Membrane</keyword>
<dbReference type="EMBL" id="AMQN01004882">
    <property type="status" value="NOT_ANNOTATED_CDS"/>
    <property type="molecule type" value="Genomic_DNA"/>
</dbReference>
<sequence>MEFKLLTAETTTSAIFATGAQLFNDTVNDCVKDIMQSSLSEFRRYTNLIAVPMVVAFGITGNAAVIAVVSSDRVSFGFPSTKLFVRVLAVADIFYLIGSPFFQTLRTLHYDTTWIPHSQLFPLVYPFVWPYMASVQTLETWLVVAITADRYVAITWPMKAVQLCTAKRAAVQVAVIAFASAVFNIPHWLEFRSELGSRECRSIKITAMFSNEVYQITYWSVLTLLFRFGLPLGLLTYLTIQLILSVRSAARTRAELTHKSRKRSSERQITYVLLSVVLLFVLCETIEFVMHILQTLRWTWSFYDEHENVELQTAFNTLGNFTLTLSASMNVVIYCIFAKKFRQHFFWIMMQCGARDHNEHSDSTPDAISTIQNTCQTSKM</sequence>
<keyword evidence="5" id="KW-0807">Transducer</keyword>
<evidence type="ECO:0000256" key="6">
    <source>
        <dbReference type="SAM" id="Phobius"/>
    </source>
</evidence>
<keyword evidence="2 5" id="KW-0812">Transmembrane</keyword>
<dbReference type="PROSITE" id="PS50262">
    <property type="entry name" value="G_PROTEIN_RECEP_F1_2"/>
    <property type="match status" value="1"/>
</dbReference>
<evidence type="ECO:0000256" key="5">
    <source>
        <dbReference type="RuleBase" id="RU000688"/>
    </source>
</evidence>
<dbReference type="Gene3D" id="1.20.1070.10">
    <property type="entry name" value="Rhodopsin 7-helix transmembrane proteins"/>
    <property type="match status" value="1"/>
</dbReference>
<feature type="transmembrane region" description="Helical" evidence="6">
    <location>
        <begin position="49"/>
        <end position="71"/>
    </location>
</feature>
<protein>
    <recommendedName>
        <fullName evidence="7">G-protein coupled receptors family 1 profile domain-containing protein</fullName>
    </recommendedName>
</protein>
<dbReference type="EMBL" id="KB294622">
    <property type="protein sequence ID" value="ELU14291.1"/>
    <property type="molecule type" value="Genomic_DNA"/>
</dbReference>
<feature type="transmembrane region" description="Helical" evidence="6">
    <location>
        <begin position="271"/>
        <end position="293"/>
    </location>
</feature>
<dbReference type="OMA" id="FSHYETA"/>
<evidence type="ECO:0000256" key="1">
    <source>
        <dbReference type="ARBA" id="ARBA00004370"/>
    </source>
</evidence>
<keyword evidence="5" id="KW-0297">G-protein coupled receptor</keyword>
<evidence type="ECO:0000313" key="10">
    <source>
        <dbReference type="Proteomes" id="UP000014760"/>
    </source>
</evidence>
<feature type="transmembrane region" description="Helical" evidence="6">
    <location>
        <begin position="123"/>
        <end position="148"/>
    </location>
</feature>
<keyword evidence="3 6" id="KW-1133">Transmembrane helix</keyword>
<reference evidence="8 10" key="2">
    <citation type="journal article" date="2013" name="Nature">
        <title>Insights into bilaterian evolution from three spiralian genomes.</title>
        <authorList>
            <person name="Simakov O."/>
            <person name="Marletaz F."/>
            <person name="Cho S.J."/>
            <person name="Edsinger-Gonzales E."/>
            <person name="Havlak P."/>
            <person name="Hellsten U."/>
            <person name="Kuo D.H."/>
            <person name="Larsson T."/>
            <person name="Lv J."/>
            <person name="Arendt D."/>
            <person name="Savage R."/>
            <person name="Osoegawa K."/>
            <person name="de Jong P."/>
            <person name="Grimwood J."/>
            <person name="Chapman J.A."/>
            <person name="Shapiro H."/>
            <person name="Aerts A."/>
            <person name="Otillar R.P."/>
            <person name="Terry A.Y."/>
            <person name="Boore J.L."/>
            <person name="Grigoriev I.V."/>
            <person name="Lindberg D.R."/>
            <person name="Seaver E.C."/>
            <person name="Weisblat D.A."/>
            <person name="Putnam N.H."/>
            <person name="Rokhsar D.S."/>
        </authorList>
    </citation>
    <scope>NUCLEOTIDE SEQUENCE</scope>
    <source>
        <strain evidence="8 10">I ESC-2004</strain>
    </source>
</reference>
<dbReference type="Proteomes" id="UP000014760">
    <property type="component" value="Unassembled WGS sequence"/>
</dbReference>
<gene>
    <name evidence="8" type="ORF">CAPTEDRAFT_215911</name>
</gene>
<dbReference type="Pfam" id="PF00001">
    <property type="entry name" value="7tm_1"/>
    <property type="match status" value="1"/>
</dbReference>
<evidence type="ECO:0000256" key="3">
    <source>
        <dbReference type="ARBA" id="ARBA00022989"/>
    </source>
</evidence>
<dbReference type="OrthoDB" id="6281784at2759"/>
<accession>R7VDB5</accession>
<dbReference type="AlphaFoldDB" id="R7VDB5"/>
<dbReference type="EnsemblMetazoa" id="CapteT215911">
    <property type="protein sequence ID" value="CapteP215911"/>
    <property type="gene ID" value="CapteG215911"/>
</dbReference>
<reference evidence="9" key="3">
    <citation type="submission" date="2015-06" db="UniProtKB">
        <authorList>
            <consortium name="EnsemblMetazoa"/>
        </authorList>
    </citation>
    <scope>IDENTIFICATION</scope>
</reference>
<evidence type="ECO:0000256" key="4">
    <source>
        <dbReference type="ARBA" id="ARBA00023136"/>
    </source>
</evidence>
<dbReference type="InterPro" id="IPR000276">
    <property type="entry name" value="GPCR_Rhodpsn"/>
</dbReference>
<dbReference type="GO" id="GO:0004930">
    <property type="term" value="F:G protein-coupled receptor activity"/>
    <property type="evidence" value="ECO:0007669"/>
    <property type="project" value="UniProtKB-KW"/>
</dbReference>
<keyword evidence="10" id="KW-1185">Reference proteome</keyword>
<dbReference type="STRING" id="283909.R7VDB5"/>
<dbReference type="CDD" id="cd14978">
    <property type="entry name" value="7tmA_FMRFamide_R-like"/>
    <property type="match status" value="1"/>
</dbReference>
<dbReference type="InterPro" id="IPR052954">
    <property type="entry name" value="GPCR-Ligand_Int"/>
</dbReference>
<dbReference type="PANTHER" id="PTHR46641">
    <property type="entry name" value="FMRFAMIDE RECEPTOR-RELATED"/>
    <property type="match status" value="1"/>
</dbReference>
<feature type="transmembrane region" description="Helical" evidence="6">
    <location>
        <begin position="228"/>
        <end position="250"/>
    </location>
</feature>
<organism evidence="8">
    <name type="scientific">Capitella teleta</name>
    <name type="common">Polychaete worm</name>
    <dbReference type="NCBI Taxonomy" id="283909"/>
    <lineage>
        <taxon>Eukaryota</taxon>
        <taxon>Metazoa</taxon>
        <taxon>Spiralia</taxon>
        <taxon>Lophotrochozoa</taxon>
        <taxon>Annelida</taxon>
        <taxon>Polychaeta</taxon>
        <taxon>Sedentaria</taxon>
        <taxon>Scolecida</taxon>
        <taxon>Capitellidae</taxon>
        <taxon>Capitella</taxon>
    </lineage>
</organism>
<comment type="similarity">
    <text evidence="5">Belongs to the G-protein coupled receptor 1 family.</text>
</comment>
<proteinExistence type="inferred from homology"/>
<evidence type="ECO:0000313" key="8">
    <source>
        <dbReference type="EMBL" id="ELU14291.1"/>
    </source>
</evidence>
<comment type="subcellular location">
    <subcellularLocation>
        <location evidence="1">Membrane</location>
    </subcellularLocation>
</comment>
<evidence type="ECO:0000256" key="2">
    <source>
        <dbReference type="ARBA" id="ARBA00022692"/>
    </source>
</evidence>
<dbReference type="PROSITE" id="PS00237">
    <property type="entry name" value="G_PROTEIN_RECEP_F1_1"/>
    <property type="match status" value="1"/>
</dbReference>
<dbReference type="GO" id="GO:0016020">
    <property type="term" value="C:membrane"/>
    <property type="evidence" value="ECO:0007669"/>
    <property type="project" value="UniProtKB-SubCell"/>
</dbReference>
<dbReference type="SUPFAM" id="SSF81321">
    <property type="entry name" value="Family A G protein-coupled receptor-like"/>
    <property type="match status" value="1"/>
</dbReference>
<evidence type="ECO:0000313" key="9">
    <source>
        <dbReference type="EnsemblMetazoa" id="CapteP215911"/>
    </source>
</evidence>
<evidence type="ECO:0000259" key="7">
    <source>
        <dbReference type="PROSITE" id="PS50262"/>
    </source>
</evidence>
<name>R7VDB5_CAPTE</name>
<dbReference type="PRINTS" id="PR00237">
    <property type="entry name" value="GPCRRHODOPSN"/>
</dbReference>
<dbReference type="InterPro" id="IPR017452">
    <property type="entry name" value="GPCR_Rhodpsn_7TM"/>
</dbReference>